<keyword evidence="6" id="KW-1185">Reference proteome</keyword>
<dbReference type="HOGENOM" id="CLU_1418021_0_0_11"/>
<dbReference type="eggNOG" id="COG0438">
    <property type="taxonomic scope" value="Bacteria"/>
</dbReference>
<keyword evidence="1" id="KW-0328">Glycosyltransferase</keyword>
<dbReference type="Gene3D" id="3.40.50.2000">
    <property type="entry name" value="Glycogen Phosphorylase B"/>
    <property type="match status" value="1"/>
</dbReference>
<dbReference type="Proteomes" id="UP000006854">
    <property type="component" value="Chromosome"/>
</dbReference>
<dbReference type="STRING" id="953739.SVEN_7249"/>
<protein>
    <recommendedName>
        <fullName evidence="4">Glycosyltransferase subfamily 4-like N-terminal domain-containing protein</fullName>
    </recommendedName>
</protein>
<dbReference type="InterPro" id="IPR028098">
    <property type="entry name" value="Glyco_trans_4-like_N"/>
</dbReference>
<keyword evidence="2" id="KW-0808">Transferase</keyword>
<feature type="domain" description="Glycosyltransferase subfamily 4-like N-terminal" evidence="4">
    <location>
        <begin position="24"/>
        <end position="160"/>
    </location>
</feature>
<dbReference type="SUPFAM" id="SSF53756">
    <property type="entry name" value="UDP-Glycosyltransferase/glycogen phosphorylase"/>
    <property type="match status" value="1"/>
</dbReference>
<name>F2RM05_STRVP</name>
<evidence type="ECO:0000313" key="5">
    <source>
        <dbReference type="EMBL" id="CCA60535.1"/>
    </source>
</evidence>
<dbReference type="GO" id="GO:0016757">
    <property type="term" value="F:glycosyltransferase activity"/>
    <property type="evidence" value="ECO:0007669"/>
    <property type="project" value="UniProtKB-KW"/>
</dbReference>
<evidence type="ECO:0000259" key="4">
    <source>
        <dbReference type="Pfam" id="PF13439"/>
    </source>
</evidence>
<dbReference type="KEGG" id="sve:SVEN_7249"/>
<reference evidence="5 6" key="1">
    <citation type="journal article" date="2011" name="BMC Genomics">
        <title>Genome-wide analysis of the role of GlnR in Streptomyces venezuelae provides new insights into global nitrogen regulation in actinomycetes.</title>
        <authorList>
            <person name="Pullan S.T."/>
            <person name="Bibb M.J."/>
            <person name="Merrick M."/>
        </authorList>
    </citation>
    <scope>NUCLEOTIDE SEQUENCE [LARGE SCALE GENOMIC DNA]</scope>
    <source>
        <strain evidence="6">ATCC 10712 / CBS 650.69 / DSM 40230 / JCM 4526 / NBRC 13096 / PD 04745</strain>
    </source>
</reference>
<feature type="region of interest" description="Disordered" evidence="3">
    <location>
        <begin position="31"/>
        <end position="56"/>
    </location>
</feature>
<gene>
    <name evidence="5" type="ordered locus">SVEN_7249</name>
</gene>
<dbReference type="EMBL" id="FR845719">
    <property type="protein sequence ID" value="CCA60535.1"/>
    <property type="molecule type" value="Genomic_DNA"/>
</dbReference>
<organism evidence="5 6">
    <name type="scientific">Streptomyces venezuelae (strain ATCC 10712 / CBS 650.69 / DSM 40230 / JCM 4526 / NBRC 13096 / PD 04745)</name>
    <dbReference type="NCBI Taxonomy" id="953739"/>
    <lineage>
        <taxon>Bacteria</taxon>
        <taxon>Bacillati</taxon>
        <taxon>Actinomycetota</taxon>
        <taxon>Actinomycetes</taxon>
        <taxon>Kitasatosporales</taxon>
        <taxon>Streptomycetaceae</taxon>
        <taxon>Streptomyces</taxon>
    </lineage>
</organism>
<sequence length="192" mass="21139">MAEHPSEPARRPGGIRVASVPAGHVYVRHCSTPASDDVTRLPDPRPNGAPSTSQRWWPPVMLDPDWVSTHHDDFDVYHLHFGFDAQSPAQLSALVDALGRHGKPLVYTVHDLRNPHQQDPAAHEAALDVVIPAADRLITLTPGAAQSIRDRWNRTATVLPHPHVVDMPRLADARPDHDTFRVGVHAKVCVPT</sequence>
<evidence type="ECO:0000313" key="6">
    <source>
        <dbReference type="Proteomes" id="UP000006854"/>
    </source>
</evidence>
<dbReference type="AlphaFoldDB" id="F2RM05"/>
<evidence type="ECO:0000256" key="2">
    <source>
        <dbReference type="ARBA" id="ARBA00022679"/>
    </source>
</evidence>
<evidence type="ECO:0000256" key="1">
    <source>
        <dbReference type="ARBA" id="ARBA00022676"/>
    </source>
</evidence>
<dbReference type="Pfam" id="PF13439">
    <property type="entry name" value="Glyco_transf_4"/>
    <property type="match status" value="1"/>
</dbReference>
<feature type="non-terminal residue" evidence="5">
    <location>
        <position position="192"/>
    </location>
</feature>
<accession>F2RM05</accession>
<evidence type="ECO:0000256" key="3">
    <source>
        <dbReference type="SAM" id="MobiDB-lite"/>
    </source>
</evidence>
<proteinExistence type="predicted"/>